<organism evidence="3 4">
    <name type="scientific">Marinobacterium aestuariivivens</name>
    <dbReference type="NCBI Taxonomy" id="1698799"/>
    <lineage>
        <taxon>Bacteria</taxon>
        <taxon>Pseudomonadati</taxon>
        <taxon>Pseudomonadota</taxon>
        <taxon>Gammaproteobacteria</taxon>
        <taxon>Oceanospirillales</taxon>
        <taxon>Oceanospirillaceae</taxon>
        <taxon>Marinobacterium</taxon>
    </lineage>
</organism>
<proteinExistence type="predicted"/>
<dbReference type="EMBL" id="JBHSWE010000001">
    <property type="protein sequence ID" value="MFC6670362.1"/>
    <property type="molecule type" value="Genomic_DNA"/>
</dbReference>
<dbReference type="PANTHER" id="PTHR20883">
    <property type="entry name" value="PHYTANOYL-COA DIOXYGENASE DOMAIN CONTAINING 1"/>
    <property type="match status" value="1"/>
</dbReference>
<protein>
    <submittedName>
        <fullName evidence="3">Phytanoyl-CoA dioxygenase family protein</fullName>
    </submittedName>
</protein>
<accession>A0ABW1ZYU4</accession>
<dbReference type="PANTHER" id="PTHR20883:SF48">
    <property type="entry name" value="ECTOINE DIOXYGENASE"/>
    <property type="match status" value="1"/>
</dbReference>
<feature type="region of interest" description="Disordered" evidence="2">
    <location>
        <begin position="191"/>
        <end position="245"/>
    </location>
</feature>
<name>A0ABW1ZYU4_9GAMM</name>
<evidence type="ECO:0000313" key="3">
    <source>
        <dbReference type="EMBL" id="MFC6670362.1"/>
    </source>
</evidence>
<evidence type="ECO:0000256" key="2">
    <source>
        <dbReference type="SAM" id="MobiDB-lite"/>
    </source>
</evidence>
<gene>
    <name evidence="3" type="ORF">ACFQDL_09910</name>
</gene>
<keyword evidence="3" id="KW-0223">Dioxygenase</keyword>
<dbReference type="Proteomes" id="UP001596422">
    <property type="component" value="Unassembled WGS sequence"/>
</dbReference>
<dbReference type="InterPro" id="IPR008775">
    <property type="entry name" value="Phytyl_CoA_dOase-like"/>
</dbReference>
<comment type="cofactor">
    <cofactor evidence="1">
        <name>Fe(2+)</name>
        <dbReference type="ChEBI" id="CHEBI:29033"/>
    </cofactor>
</comment>
<comment type="caution">
    <text evidence="3">The sequence shown here is derived from an EMBL/GenBank/DDBJ whole genome shotgun (WGS) entry which is preliminary data.</text>
</comment>
<feature type="compositionally biased region" description="Basic residues" evidence="2">
    <location>
        <begin position="233"/>
        <end position="245"/>
    </location>
</feature>
<keyword evidence="4" id="KW-1185">Reference proteome</keyword>
<keyword evidence="3" id="KW-0560">Oxidoreductase</keyword>
<sequence length="245" mass="27502">MARFILGGDIYIHQSRMNFKPGFNGKEFYWHSDFETWHVEDGMPRMRALSCSILLTDNDINNGPLMLVPGSHRHYITCVGETPENHYQHSLRKQEYGVPDHNSLSELVSRYGIDTATGPAGSVVFFDCNTMHGSNSNITPAPRSNLFFVYNQVGNSLQDPYCHQAPRPGFIADRGPVAPLAIAPSGISEPLPSIHIPAPDHPAAPDSQGHDPHNNYAYSRENRRYLHEPLRGSHGKYSARRSRRQ</sequence>
<dbReference type="RefSeq" id="WP_379908867.1">
    <property type="nucleotide sequence ID" value="NZ_JBHSWE010000001.1"/>
</dbReference>
<dbReference type="SUPFAM" id="SSF51197">
    <property type="entry name" value="Clavaminate synthase-like"/>
    <property type="match status" value="1"/>
</dbReference>
<dbReference type="Gene3D" id="2.60.120.620">
    <property type="entry name" value="q2cbj1_9rhob like domain"/>
    <property type="match status" value="1"/>
</dbReference>
<evidence type="ECO:0000313" key="4">
    <source>
        <dbReference type="Proteomes" id="UP001596422"/>
    </source>
</evidence>
<reference evidence="4" key="1">
    <citation type="journal article" date="2019" name="Int. J. Syst. Evol. Microbiol.">
        <title>The Global Catalogue of Microorganisms (GCM) 10K type strain sequencing project: providing services to taxonomists for standard genome sequencing and annotation.</title>
        <authorList>
            <consortium name="The Broad Institute Genomics Platform"/>
            <consortium name="The Broad Institute Genome Sequencing Center for Infectious Disease"/>
            <person name="Wu L."/>
            <person name="Ma J."/>
        </authorList>
    </citation>
    <scope>NUCLEOTIDE SEQUENCE [LARGE SCALE GENOMIC DNA]</scope>
    <source>
        <strain evidence="4">NBRC 111756</strain>
    </source>
</reference>
<feature type="compositionally biased region" description="Basic and acidic residues" evidence="2">
    <location>
        <begin position="220"/>
        <end position="231"/>
    </location>
</feature>
<dbReference type="Pfam" id="PF05721">
    <property type="entry name" value="PhyH"/>
    <property type="match status" value="1"/>
</dbReference>
<evidence type="ECO:0000256" key="1">
    <source>
        <dbReference type="ARBA" id="ARBA00001954"/>
    </source>
</evidence>
<dbReference type="GO" id="GO:0051213">
    <property type="term" value="F:dioxygenase activity"/>
    <property type="evidence" value="ECO:0007669"/>
    <property type="project" value="UniProtKB-KW"/>
</dbReference>